<name>A0AAN9XJH4_PSOTE</name>
<organism evidence="2 3">
    <name type="scientific">Psophocarpus tetragonolobus</name>
    <name type="common">Winged bean</name>
    <name type="synonym">Dolichos tetragonolobus</name>
    <dbReference type="NCBI Taxonomy" id="3891"/>
    <lineage>
        <taxon>Eukaryota</taxon>
        <taxon>Viridiplantae</taxon>
        <taxon>Streptophyta</taxon>
        <taxon>Embryophyta</taxon>
        <taxon>Tracheophyta</taxon>
        <taxon>Spermatophyta</taxon>
        <taxon>Magnoliopsida</taxon>
        <taxon>eudicotyledons</taxon>
        <taxon>Gunneridae</taxon>
        <taxon>Pentapetalae</taxon>
        <taxon>rosids</taxon>
        <taxon>fabids</taxon>
        <taxon>Fabales</taxon>
        <taxon>Fabaceae</taxon>
        <taxon>Papilionoideae</taxon>
        <taxon>50 kb inversion clade</taxon>
        <taxon>NPAAA clade</taxon>
        <taxon>indigoferoid/millettioid clade</taxon>
        <taxon>Phaseoleae</taxon>
        <taxon>Psophocarpus</taxon>
    </lineage>
</organism>
<evidence type="ECO:0000313" key="3">
    <source>
        <dbReference type="Proteomes" id="UP001386955"/>
    </source>
</evidence>
<protein>
    <submittedName>
        <fullName evidence="2">Uncharacterized protein</fullName>
    </submittedName>
</protein>
<dbReference type="InterPro" id="IPR011009">
    <property type="entry name" value="Kinase-like_dom_sf"/>
</dbReference>
<keyword evidence="1" id="KW-1133">Transmembrane helix</keyword>
<dbReference type="Proteomes" id="UP001386955">
    <property type="component" value="Unassembled WGS sequence"/>
</dbReference>
<dbReference type="AlphaFoldDB" id="A0AAN9XJH4"/>
<proteinExistence type="predicted"/>
<evidence type="ECO:0000256" key="1">
    <source>
        <dbReference type="SAM" id="Phobius"/>
    </source>
</evidence>
<dbReference type="SUPFAM" id="SSF56112">
    <property type="entry name" value="Protein kinase-like (PK-like)"/>
    <property type="match status" value="1"/>
</dbReference>
<comment type="caution">
    <text evidence="2">The sequence shown here is derived from an EMBL/GenBank/DDBJ whole genome shotgun (WGS) entry which is preliminary data.</text>
</comment>
<feature type="transmembrane region" description="Helical" evidence="1">
    <location>
        <begin position="199"/>
        <end position="218"/>
    </location>
</feature>
<keyword evidence="1" id="KW-0472">Membrane</keyword>
<dbReference type="EMBL" id="JAYMYS010000004">
    <property type="protein sequence ID" value="KAK7394604.1"/>
    <property type="molecule type" value="Genomic_DNA"/>
</dbReference>
<evidence type="ECO:0000313" key="2">
    <source>
        <dbReference type="EMBL" id="KAK7394604.1"/>
    </source>
</evidence>
<accession>A0AAN9XJH4</accession>
<sequence length="275" mass="31728">MTSFEKLSVSSMIPEELEEEKLLENLPLHLQCGSFQNLFGRITNASQLPCLSKLKPLKLIILRGLDFLHTLKKMIRRDFKSSNILLDKCLFFSWLLPCFLTVRLTLYMLKEYVCKLKKLGKEEDANDDKMSSQLEDKSTGCNVNKYGKAFNPDKRKESVQRVSRNVTAIIVLLWMMLEINSQSSKLQLQVLHKQHDHVFIWSSLLEMFGFMVFGWTIAATITAGPPFSRMQSAMLMFWAILMLVRSVKSITEMYVPILGILFTGCYMLVQKQPTH</sequence>
<feature type="transmembrane region" description="Helical" evidence="1">
    <location>
        <begin position="91"/>
        <end position="109"/>
    </location>
</feature>
<reference evidence="2 3" key="1">
    <citation type="submission" date="2024-01" db="EMBL/GenBank/DDBJ databases">
        <title>The genomes of 5 underutilized Papilionoideae crops provide insights into root nodulation and disease resistanc.</title>
        <authorList>
            <person name="Jiang F."/>
        </authorList>
    </citation>
    <scope>NUCLEOTIDE SEQUENCE [LARGE SCALE GENOMIC DNA]</scope>
    <source>
        <strain evidence="2">DUOXIRENSHENG_FW03</strain>
        <tissue evidence="2">Leaves</tissue>
    </source>
</reference>
<keyword evidence="1" id="KW-0812">Transmembrane</keyword>
<keyword evidence="3" id="KW-1185">Reference proteome</keyword>
<gene>
    <name evidence="2" type="ORF">VNO78_15136</name>
</gene>
<dbReference type="Gene3D" id="1.10.510.10">
    <property type="entry name" value="Transferase(Phosphotransferase) domain 1"/>
    <property type="match status" value="1"/>
</dbReference>
<feature type="transmembrane region" description="Helical" evidence="1">
    <location>
        <begin position="253"/>
        <end position="269"/>
    </location>
</feature>